<dbReference type="EMBL" id="JADCNL010000010">
    <property type="protein sequence ID" value="KAG0464060.1"/>
    <property type="molecule type" value="Genomic_DNA"/>
</dbReference>
<evidence type="ECO:0000313" key="2">
    <source>
        <dbReference type="EMBL" id="KAG0464060.1"/>
    </source>
</evidence>
<accession>A0A835Q0Q8</accession>
<reference evidence="2 3" key="1">
    <citation type="journal article" date="2020" name="Nat. Food">
        <title>A phased Vanilla planifolia genome enables genetic improvement of flavour and production.</title>
        <authorList>
            <person name="Hasing T."/>
            <person name="Tang H."/>
            <person name="Brym M."/>
            <person name="Khazi F."/>
            <person name="Huang T."/>
            <person name="Chambers A.H."/>
        </authorList>
    </citation>
    <scope>NUCLEOTIDE SEQUENCE [LARGE SCALE GENOMIC DNA]</scope>
    <source>
        <tissue evidence="2">Leaf</tissue>
    </source>
</reference>
<dbReference type="OrthoDB" id="1602884at2759"/>
<dbReference type="GO" id="GO:0000398">
    <property type="term" value="P:mRNA splicing, via spliceosome"/>
    <property type="evidence" value="ECO:0007669"/>
    <property type="project" value="TreeGrafter"/>
</dbReference>
<dbReference type="PANTHER" id="PTHR31809:SF0">
    <property type="entry name" value="BUD13 HOMOLOG"/>
    <property type="match status" value="1"/>
</dbReference>
<feature type="region of interest" description="Disordered" evidence="1">
    <location>
        <begin position="143"/>
        <end position="380"/>
    </location>
</feature>
<evidence type="ECO:0000256" key="1">
    <source>
        <dbReference type="SAM" id="MobiDB-lite"/>
    </source>
</evidence>
<dbReference type="GO" id="GO:0005684">
    <property type="term" value="C:U2-type spliceosomal complex"/>
    <property type="evidence" value="ECO:0007669"/>
    <property type="project" value="TreeGrafter"/>
</dbReference>
<name>A0A835Q0Q8_VANPL</name>
<comment type="caution">
    <text evidence="2">The sequence shown here is derived from an EMBL/GenBank/DDBJ whole genome shotgun (WGS) entry which is preliminary data.</text>
</comment>
<evidence type="ECO:0000313" key="3">
    <source>
        <dbReference type="Proteomes" id="UP000636800"/>
    </source>
</evidence>
<gene>
    <name evidence="2" type="ORF">HPP92_020129</name>
</gene>
<feature type="compositionally biased region" description="Basic and acidic residues" evidence="1">
    <location>
        <begin position="318"/>
        <end position="330"/>
    </location>
</feature>
<organism evidence="2 3">
    <name type="scientific">Vanilla planifolia</name>
    <name type="common">Vanilla</name>
    <dbReference type="NCBI Taxonomy" id="51239"/>
    <lineage>
        <taxon>Eukaryota</taxon>
        <taxon>Viridiplantae</taxon>
        <taxon>Streptophyta</taxon>
        <taxon>Embryophyta</taxon>
        <taxon>Tracheophyta</taxon>
        <taxon>Spermatophyta</taxon>
        <taxon>Magnoliopsida</taxon>
        <taxon>Liliopsida</taxon>
        <taxon>Asparagales</taxon>
        <taxon>Orchidaceae</taxon>
        <taxon>Vanilloideae</taxon>
        <taxon>Vanilleae</taxon>
        <taxon>Vanilla</taxon>
    </lineage>
</organism>
<dbReference type="PANTHER" id="PTHR31809">
    <property type="entry name" value="BUD13 HOMOLOG"/>
    <property type="match status" value="1"/>
</dbReference>
<feature type="compositionally biased region" description="Basic and acidic residues" evidence="1">
    <location>
        <begin position="281"/>
        <end position="292"/>
    </location>
</feature>
<dbReference type="GO" id="GO:0070274">
    <property type="term" value="C:RES complex"/>
    <property type="evidence" value="ECO:0007669"/>
    <property type="project" value="TreeGrafter"/>
</dbReference>
<protein>
    <submittedName>
        <fullName evidence="2">Uncharacterized protein</fullName>
    </submittedName>
</protein>
<dbReference type="InterPro" id="IPR051112">
    <property type="entry name" value="CWC26_splicing_factor"/>
</dbReference>
<sequence length="460" mass="52851">MWLADSFDHCSLLDLMSGQTETKKFERNNGGCSGAVLQFSSGDGNRVHFGLSQRILETIPVREPMSVTRLRRRRRRRSRSPINRRRVVVFDEDPVWQKPLRVEDAEEEGNIVGDDTPQIEEDIEVKRMKRLEALRARKPYHGIGEDGSGWVAIPPKSSGVDGPGISTQQEEHNAGNNGISLPRQLERQFDSNSPEVANLEDRDLSPPHQRRRHLEMASSSEPLDLSPPRQRRRRRLDTPSALQPQLERSVEDKLSNIDDIDLSPPRQRRHLVETSPSTELQLERRVSHKQADIDDIDLSPPRQRMRRRLDTPPSSEPLLERALGDIRSNLDDIDLSPRQRRRHRLDTPPSSESQLERSLGDKQSNLDTMDLSPPRQRRRRLETFPSSNLQLEMRARDKQANLEDIDLSLHGRGGRCLGTPPHQCLSWKTTLEGGHQPCCISSIKYKTMPLKFFQNTWIWS</sequence>
<dbReference type="GO" id="GO:0003723">
    <property type="term" value="F:RNA binding"/>
    <property type="evidence" value="ECO:0007669"/>
    <property type="project" value="TreeGrafter"/>
</dbReference>
<keyword evidence="3" id="KW-1185">Reference proteome</keyword>
<proteinExistence type="predicted"/>
<dbReference type="Proteomes" id="UP000636800">
    <property type="component" value="Chromosome 10"/>
</dbReference>
<dbReference type="AlphaFoldDB" id="A0A835Q0Q8"/>